<keyword evidence="5" id="KW-0143">Chaperone</keyword>
<dbReference type="PANTHER" id="PTHR12425:SF3">
    <property type="entry name" value="SYNEMBRYN"/>
    <property type="match status" value="1"/>
</dbReference>
<comment type="subcellular location">
    <subcellularLocation>
        <location evidence="1">Cytoplasm</location>
        <location evidence="1">Cell cortex</location>
    </subcellularLocation>
</comment>
<evidence type="ECO:0000256" key="3">
    <source>
        <dbReference type="ARBA" id="ARBA00022490"/>
    </source>
</evidence>
<accession>A0A8C9XC57</accession>
<dbReference type="PANTHER" id="PTHR12425">
    <property type="entry name" value="SYNEMBRYN"/>
    <property type="match status" value="1"/>
</dbReference>
<dbReference type="GO" id="GO:0005085">
    <property type="term" value="F:guanyl-nucleotide exchange factor activity"/>
    <property type="evidence" value="ECO:0007669"/>
    <property type="project" value="UniProtKB-UniRule"/>
</dbReference>
<dbReference type="Ensembl" id="ENSSLUT00000008748.1">
    <property type="protein sequence ID" value="ENSSLUP00000008471.1"/>
    <property type="gene ID" value="ENSSLUG00000003963.1"/>
</dbReference>
<keyword evidence="3 6" id="KW-0963">Cytoplasm</keyword>
<dbReference type="GO" id="GO:0001965">
    <property type="term" value="F:G-protein alpha-subunit binding"/>
    <property type="evidence" value="ECO:0007669"/>
    <property type="project" value="UniProtKB-UniRule"/>
</dbReference>
<evidence type="ECO:0000256" key="7">
    <source>
        <dbReference type="SAM" id="MobiDB-lite"/>
    </source>
</evidence>
<dbReference type="PRINTS" id="PR01802">
    <property type="entry name" value="SYNEMBRYN"/>
</dbReference>
<evidence type="ECO:0000313" key="9">
    <source>
        <dbReference type="Proteomes" id="UP000694568"/>
    </source>
</evidence>
<organism evidence="8 9">
    <name type="scientific">Sander lucioperca</name>
    <name type="common">Pike-perch</name>
    <name type="synonym">Perca lucioperca</name>
    <dbReference type="NCBI Taxonomy" id="283035"/>
    <lineage>
        <taxon>Eukaryota</taxon>
        <taxon>Metazoa</taxon>
        <taxon>Chordata</taxon>
        <taxon>Craniata</taxon>
        <taxon>Vertebrata</taxon>
        <taxon>Euteleostomi</taxon>
        <taxon>Actinopterygii</taxon>
        <taxon>Neopterygii</taxon>
        <taxon>Teleostei</taxon>
        <taxon>Neoteleostei</taxon>
        <taxon>Acanthomorphata</taxon>
        <taxon>Eupercaria</taxon>
        <taxon>Perciformes</taxon>
        <taxon>Percoidei</taxon>
        <taxon>Percidae</taxon>
        <taxon>Luciopercinae</taxon>
        <taxon>Sander</taxon>
    </lineage>
</organism>
<keyword evidence="9" id="KW-1185">Reference proteome</keyword>
<feature type="region of interest" description="Disordered" evidence="7">
    <location>
        <begin position="358"/>
        <end position="380"/>
    </location>
</feature>
<evidence type="ECO:0000256" key="2">
    <source>
        <dbReference type="ARBA" id="ARBA00009049"/>
    </source>
</evidence>
<dbReference type="GO" id="GO:0005938">
    <property type="term" value="C:cell cortex"/>
    <property type="evidence" value="ECO:0007669"/>
    <property type="project" value="UniProtKB-SubCell"/>
</dbReference>
<comment type="subunit">
    <text evidence="6">Interacts with some GDP-bound G alpha proteins. Does not interact with G-alpha proteins when they are in complex with subunits beta and gamma.</text>
</comment>
<proteinExistence type="inferred from homology"/>
<keyword evidence="4 6" id="KW-0344">Guanine-nucleotide releasing factor</keyword>
<evidence type="ECO:0000313" key="8">
    <source>
        <dbReference type="Ensembl" id="ENSSLUP00000008471.1"/>
    </source>
</evidence>
<comment type="similarity">
    <text evidence="2 6">Belongs to the synembryn family.</text>
</comment>
<dbReference type="InterPro" id="IPR019318">
    <property type="entry name" value="Gua_nucleotide_exch_fac_Ric8"/>
</dbReference>
<feature type="compositionally biased region" description="Basic and acidic residues" evidence="7">
    <location>
        <begin position="442"/>
        <end position="455"/>
    </location>
</feature>
<dbReference type="GO" id="GO:0005886">
    <property type="term" value="C:plasma membrane"/>
    <property type="evidence" value="ECO:0007669"/>
    <property type="project" value="TreeGrafter"/>
</dbReference>
<comment type="function">
    <text evidence="6">Chaperone that specifically binds and folds nascent G alpha proteins prior to G protein heterotrimer formation. Also acts as a guanine nucleotide exchange factor (GEF) for G alpha proteins by stimulating exchange of bound GDP for free GTP.</text>
</comment>
<dbReference type="GeneTree" id="ENSGT00390000014700"/>
<evidence type="ECO:0000256" key="1">
    <source>
        <dbReference type="ARBA" id="ARBA00004544"/>
    </source>
</evidence>
<reference evidence="8" key="2">
    <citation type="submission" date="2025-09" db="UniProtKB">
        <authorList>
            <consortium name="Ensembl"/>
        </authorList>
    </citation>
    <scope>IDENTIFICATION</scope>
</reference>
<feature type="region of interest" description="Disordered" evidence="7">
    <location>
        <begin position="435"/>
        <end position="467"/>
    </location>
</feature>
<dbReference type="Pfam" id="PF10165">
    <property type="entry name" value="Ric8"/>
    <property type="match status" value="1"/>
</dbReference>
<evidence type="ECO:0000256" key="6">
    <source>
        <dbReference type="RuleBase" id="RU369048"/>
    </source>
</evidence>
<evidence type="ECO:0000256" key="4">
    <source>
        <dbReference type="ARBA" id="ARBA00022658"/>
    </source>
</evidence>
<dbReference type="AlphaFoldDB" id="A0A8C9XC57"/>
<dbReference type="InterPro" id="IPR008376">
    <property type="entry name" value="Chaperone_Ric-8_A/B"/>
</dbReference>
<dbReference type="Proteomes" id="UP000694568">
    <property type="component" value="Unplaced"/>
</dbReference>
<reference evidence="8" key="1">
    <citation type="submission" date="2025-08" db="UniProtKB">
        <authorList>
            <consortium name="Ensembl"/>
        </authorList>
    </citation>
    <scope>IDENTIFICATION</scope>
</reference>
<protein>
    <recommendedName>
        <fullName evidence="6">Synembryn</fullName>
    </recommendedName>
    <alternativeName>
        <fullName evidence="6">Protein Ric-8</fullName>
    </alternativeName>
</protein>
<dbReference type="GO" id="GO:0007186">
    <property type="term" value="P:G protein-coupled receptor signaling pathway"/>
    <property type="evidence" value="ECO:0007669"/>
    <property type="project" value="TreeGrafter"/>
</dbReference>
<sequence length="467" mass="52445">DSDCDEYDQEDRGLILRQNLTVVLVRFIRTGVKCHLLRVSLRTLRILSRDKKVLGPLVTDSALLTLAKLAGLSTTEASDDSSDPDSDFYDNIIASLAEAKVLHCRTDQDEVLHLVLLFQEGGVSIFTAALESCLEVEWKEQYECVLDPAAPAISLEASQRIIEILKILFNITYSTHRQEPSEVSDYEAIINQISHEVHTVNLLSALPLQCLNVLLMVPLQPNSKQCQGVNMDCVHTLMLFMERRLEVGDKMKEKLTPVLNLLTESCRGHRETRHYIRKHILPPLRDASHKPEEGSTVKSRLIRLMTHMDTDLKHCAADLIFVLCKENVSRFVKYTGYGNAAGLLATRGLLGGQGSRIVSSDAQYSSDSDSDTEEYRQVRDRINPVTGRVEVEQPDPMEGMTEEEKDVEAQRLFMLFNKLSRDNIIQPMGVDAEGRLVPMSGMREDSLTEEGKSGSEDDEEAEEGEKN</sequence>
<name>A0A8C9XC57_SANLU</name>
<feature type="compositionally biased region" description="Acidic residues" evidence="7">
    <location>
        <begin position="456"/>
        <end position="467"/>
    </location>
</feature>
<evidence type="ECO:0000256" key="5">
    <source>
        <dbReference type="ARBA" id="ARBA00023186"/>
    </source>
</evidence>